<dbReference type="AlphaFoldDB" id="A0A0H5R8F6"/>
<evidence type="ECO:0000313" key="1">
    <source>
        <dbReference type="EMBL" id="CRZ04624.1"/>
    </source>
</evidence>
<organism evidence="1">
    <name type="scientific">Spongospora subterranea</name>
    <dbReference type="NCBI Taxonomy" id="70186"/>
    <lineage>
        <taxon>Eukaryota</taxon>
        <taxon>Sar</taxon>
        <taxon>Rhizaria</taxon>
        <taxon>Endomyxa</taxon>
        <taxon>Phytomyxea</taxon>
        <taxon>Plasmodiophorida</taxon>
        <taxon>Plasmodiophoridae</taxon>
        <taxon>Spongospora</taxon>
    </lineage>
</organism>
<dbReference type="EMBL" id="HACM01004182">
    <property type="protein sequence ID" value="CRZ04624.1"/>
    <property type="molecule type" value="Transcribed_RNA"/>
</dbReference>
<accession>A0A0H5R8F6</accession>
<proteinExistence type="predicted"/>
<sequence length="124" mass="13986">MTSTLPKSRRAKRAATLETWYRIYDKALIVTNHVSTTRRTGRSASIVERLSNPEALGHARLTYHFDGAKLKEGRASIAAKKIADLMDGPSSIYDSVLIEERGFVCCLSHSRTTLWSRLLFMPPY</sequence>
<reference evidence="1" key="1">
    <citation type="submission" date="2015-04" db="EMBL/GenBank/DDBJ databases">
        <title>The genome sequence of the plant pathogenic Rhizarian Plasmodiophora brassicae reveals insights in its biotrophic life cycle and the origin of chitin synthesis.</title>
        <authorList>
            <person name="Schwelm A."/>
            <person name="Fogelqvist J."/>
            <person name="Knaust A."/>
            <person name="Julke S."/>
            <person name="Lilja T."/>
            <person name="Dhandapani V."/>
            <person name="Bonilla-Rosso G."/>
            <person name="Karlsson M."/>
            <person name="Shevchenko A."/>
            <person name="Choi S.R."/>
            <person name="Kim H.G."/>
            <person name="Park J.Y."/>
            <person name="Lim Y.P."/>
            <person name="Ludwig-Muller J."/>
            <person name="Dixelius C."/>
        </authorList>
    </citation>
    <scope>NUCLEOTIDE SEQUENCE</scope>
    <source>
        <tissue evidence="1">Potato root galls</tissue>
    </source>
</reference>
<name>A0A0H5R8F6_9EUKA</name>
<protein>
    <submittedName>
        <fullName evidence="1">Uncharacterized protein</fullName>
    </submittedName>
</protein>